<evidence type="ECO:0000256" key="2">
    <source>
        <dbReference type="ARBA" id="ARBA00005404"/>
    </source>
</evidence>
<keyword evidence="8 13" id="KW-0408">Iron</keyword>
<dbReference type="SUPFAM" id="SSF54292">
    <property type="entry name" value="2Fe-2S ferredoxin-like"/>
    <property type="match status" value="1"/>
</dbReference>
<keyword evidence="10 13" id="KW-0520">NAD</keyword>
<dbReference type="Pfam" id="PF00384">
    <property type="entry name" value="Molybdopterin"/>
    <property type="match status" value="1"/>
</dbReference>
<dbReference type="InterPro" id="IPR054351">
    <property type="entry name" value="NADH_UbQ_OxRdtase_ferredoxin"/>
</dbReference>
<evidence type="ECO:0000259" key="15">
    <source>
        <dbReference type="PROSITE" id="PS51669"/>
    </source>
</evidence>
<dbReference type="PROSITE" id="PS51839">
    <property type="entry name" value="4FE4S_HC3"/>
    <property type="match status" value="1"/>
</dbReference>
<dbReference type="PATRIC" id="fig|1495769.3.peg.245"/>
<dbReference type="PROSITE" id="PS51669">
    <property type="entry name" value="4FE4S_MOW_BIS_MGD"/>
    <property type="match status" value="1"/>
</dbReference>
<dbReference type="Pfam" id="PF13510">
    <property type="entry name" value="Fer2_4"/>
    <property type="match status" value="1"/>
</dbReference>
<comment type="cofactor">
    <cofactor evidence="13">
        <name>[2Fe-2S] cluster</name>
        <dbReference type="ChEBI" id="CHEBI:190135"/>
    </cofactor>
    <text evidence="13">Binds 1 [2Fe-2S] cluster per subunit.</text>
</comment>
<evidence type="ECO:0000256" key="4">
    <source>
        <dbReference type="ARBA" id="ARBA00022714"/>
    </source>
</evidence>
<dbReference type="FunFam" id="2.20.25.90:FF:000003">
    <property type="entry name" value="NADH-quinone oxidoreductase"/>
    <property type="match status" value="1"/>
</dbReference>
<protein>
    <recommendedName>
        <fullName evidence="13">NADH-quinone oxidoreductase</fullName>
        <ecNumber evidence="13">7.1.1.-</ecNumber>
    </recommendedName>
</protein>
<dbReference type="Pfam" id="PF10588">
    <property type="entry name" value="NADH-G_4Fe-4S_3"/>
    <property type="match status" value="1"/>
</dbReference>
<evidence type="ECO:0000313" key="18">
    <source>
        <dbReference type="Proteomes" id="UP000032420"/>
    </source>
</evidence>
<comment type="catalytic activity">
    <reaction evidence="12 13">
        <text>a quinone + NADH + 5 H(+)(in) = a quinol + NAD(+) + 4 H(+)(out)</text>
        <dbReference type="Rhea" id="RHEA:57888"/>
        <dbReference type="ChEBI" id="CHEBI:15378"/>
        <dbReference type="ChEBI" id="CHEBI:24646"/>
        <dbReference type="ChEBI" id="CHEBI:57540"/>
        <dbReference type="ChEBI" id="CHEBI:57945"/>
        <dbReference type="ChEBI" id="CHEBI:132124"/>
    </reaction>
</comment>
<dbReference type="GO" id="GO:0046872">
    <property type="term" value="F:metal ion binding"/>
    <property type="evidence" value="ECO:0007669"/>
    <property type="project" value="UniProtKB-UniRule"/>
</dbReference>
<evidence type="ECO:0000256" key="1">
    <source>
        <dbReference type="ARBA" id="ARBA00001966"/>
    </source>
</evidence>
<dbReference type="GO" id="GO:0008137">
    <property type="term" value="F:NADH dehydrogenase (ubiquinone) activity"/>
    <property type="evidence" value="ECO:0007669"/>
    <property type="project" value="UniProtKB-UniRule"/>
</dbReference>
<sequence length="912" mass="104169">MNIINIDGKNYKVNSKNNLLHSCLSIGINIPYFCWHPSLGSIGACRQCAVKLYKNKYDINGKIIMSCMTGITNNMYISINDIDVITFRKNVIEWMMINHPHDCPVCEEGGNCHLQDMTIITEHKNRRYNFNKRTHENQNLGPFISHEMNRCISCYRCIRYYKDYAGGKDLGVFGMNNNIYFGRINDGMLESEFSGNITDICPTGVFTDKTYSYHYTRKWDLQYAPSICNACSVGCNISPGERYGKIRKIENRYNGLINKYFICDRGRFGYNYLNNNRPYYPKYKKNNNNLKIEDIFFSFDTAIKRGAFLLRNASRIIGIGSTRASIESNFALLMLVGLENFSTGIKEEELQRLKLMIKINQEFYSPSVRDIEEHDVIIILGEDVTQTAARIALAIRQSANNYRINKISNETNIPKWNINAINNCLQDYKSPIYIASVYETKLDDIARGTFYGTPEDITNLGYTLANAIDKKAPKVIDEFYYNIIDDIVESLKYSTRPLIITGESLNSISILHAAANLTKALKVIGKSVSLTFISKAANSTGLAILDGKSIDWALKNIVNKNADTVIILENDLYLHNKPLLVDKALNTANTIIVIDHQKTKTWEKAHLVLPTANFVESNGTLVNYEGRAQRFFKVYDPIYYNPNCLIKESWQWLHTLNVTIKNSLIEWKNFDNVVNACSKFKQELYNIKKAAPLSSFRIKGKKLSRSPSRYSGRTSMLSNININEPGQTKDKDTAFAFSMEGYFGHNEFYSQIPFTWSPGLNSSQACNKFHNVVGGNLRFGDPGIILFNKKKKIKNLKLNYFKYSHNIFKKQINNWQIIPIYHLFGSEETSSISKPIQKCIPEPYVLFNYKDIIKLGLNKYSKIYINVNTYKLNLSIRISNVLPHGIIGIPILSSIPSDIFGSWATITTEIII</sequence>
<dbReference type="PROSITE" id="PS00641">
    <property type="entry name" value="COMPLEX1_75K_1"/>
    <property type="match status" value="1"/>
</dbReference>
<evidence type="ECO:0000256" key="8">
    <source>
        <dbReference type="ARBA" id="ARBA00023004"/>
    </source>
</evidence>
<dbReference type="CDD" id="cd02771">
    <property type="entry name" value="MopB_NDH-1_NuoG2-N7"/>
    <property type="match status" value="1"/>
</dbReference>
<dbReference type="InterPro" id="IPR001041">
    <property type="entry name" value="2Fe-2S_ferredoxin-type"/>
</dbReference>
<keyword evidence="6 13" id="KW-0479">Metal-binding</keyword>
<evidence type="ECO:0000259" key="16">
    <source>
        <dbReference type="PROSITE" id="PS51839"/>
    </source>
</evidence>
<keyword evidence="3 13" id="KW-0004">4Fe-4S</keyword>
<dbReference type="GO" id="GO:0051539">
    <property type="term" value="F:4 iron, 4 sulfur cluster binding"/>
    <property type="evidence" value="ECO:0007669"/>
    <property type="project" value="UniProtKB-KW"/>
</dbReference>
<dbReference type="EMBL" id="LM655252">
    <property type="protein sequence ID" value="CDZ16523.1"/>
    <property type="molecule type" value="Genomic_DNA"/>
</dbReference>
<dbReference type="OrthoDB" id="9810782at2"/>
<dbReference type="InterPro" id="IPR050123">
    <property type="entry name" value="Prok_molybdopt-oxidoreductase"/>
</dbReference>
<dbReference type="FunFam" id="3.10.20.740:FF:000002">
    <property type="entry name" value="NADH-quinone oxidoreductase"/>
    <property type="match status" value="1"/>
</dbReference>
<dbReference type="PANTHER" id="PTHR43105:SF10">
    <property type="entry name" value="NADH-QUINONE OXIDOREDUCTASE SUBUNIT G"/>
    <property type="match status" value="1"/>
</dbReference>
<gene>
    <name evidence="17" type="primary">nuoG</name>
    <name evidence="17" type="ORF">CEM_265</name>
</gene>
<keyword evidence="9 13" id="KW-0411">Iron-sulfur</keyword>
<dbReference type="EC" id="7.1.1.-" evidence="13"/>
<dbReference type="GO" id="GO:0048038">
    <property type="term" value="F:quinone binding"/>
    <property type="evidence" value="ECO:0007669"/>
    <property type="project" value="UniProtKB-UniRule"/>
</dbReference>
<comment type="subunit">
    <text evidence="11">Composed of 13 different subunits. Subunits NuoCD, E, F, and G constitute the peripheral sector of the complex.</text>
</comment>
<dbReference type="GO" id="GO:0051537">
    <property type="term" value="F:2 iron, 2 sulfur cluster binding"/>
    <property type="evidence" value="ECO:0007669"/>
    <property type="project" value="UniProtKB-UniRule"/>
</dbReference>
<evidence type="ECO:0000313" key="17">
    <source>
        <dbReference type="EMBL" id="CDZ16523.1"/>
    </source>
</evidence>
<evidence type="ECO:0000256" key="6">
    <source>
        <dbReference type="ARBA" id="ARBA00022723"/>
    </source>
</evidence>
<dbReference type="InterPro" id="IPR006656">
    <property type="entry name" value="Mopterin_OxRdtase"/>
</dbReference>
<dbReference type="PROSITE" id="PS00643">
    <property type="entry name" value="COMPLEX1_75K_3"/>
    <property type="match status" value="1"/>
</dbReference>
<comment type="cofactor">
    <cofactor evidence="1 13">
        <name>[4Fe-4S] cluster</name>
        <dbReference type="ChEBI" id="CHEBI:49883"/>
    </cofactor>
</comment>
<feature type="domain" description="4Fe-4S His(Cys)3-ligated-type" evidence="16">
    <location>
        <begin position="83"/>
        <end position="122"/>
    </location>
</feature>
<dbReference type="AlphaFoldDB" id="A0A078KED3"/>
<organism evidence="17 18">
    <name type="scientific">Candidatus Johnevansia muelleri</name>
    <dbReference type="NCBI Taxonomy" id="1495769"/>
    <lineage>
        <taxon>Bacteria</taxon>
        <taxon>Pseudomonadati</taxon>
        <taxon>Pseudomonadota</taxon>
        <taxon>Gammaproteobacteria</taxon>
        <taxon>Candidatus Johnevansiales</taxon>
        <taxon>Candidatus Johnevansiaceae</taxon>
        <taxon>Candidatus Johnevansia</taxon>
    </lineage>
</organism>
<comment type="similarity">
    <text evidence="2 13">Belongs to the complex I 75 kDa subunit family.</text>
</comment>
<dbReference type="SMART" id="SM00929">
    <property type="entry name" value="NADH-G_4Fe-4S_3"/>
    <property type="match status" value="1"/>
</dbReference>
<dbReference type="GO" id="GO:0016020">
    <property type="term" value="C:membrane"/>
    <property type="evidence" value="ECO:0007669"/>
    <property type="project" value="InterPro"/>
</dbReference>
<dbReference type="NCBIfam" id="TIGR01973">
    <property type="entry name" value="NuoG"/>
    <property type="match status" value="1"/>
</dbReference>
<proteinExistence type="inferred from homology"/>
<dbReference type="Pfam" id="PF22117">
    <property type="entry name" value="Fer4_Nqo3"/>
    <property type="match status" value="1"/>
</dbReference>
<accession>A0A078KED3</accession>
<dbReference type="SUPFAM" id="SSF53706">
    <property type="entry name" value="Formate dehydrogenase/DMSO reductase, domains 1-3"/>
    <property type="match status" value="1"/>
</dbReference>
<dbReference type="InterPro" id="IPR019574">
    <property type="entry name" value="NADH_UbQ_OxRdtase_Gsu_4Fe4S-bd"/>
</dbReference>
<dbReference type="InterPro" id="IPR006963">
    <property type="entry name" value="Mopterin_OxRdtase_4Fe-4S_dom"/>
</dbReference>
<dbReference type="CDD" id="cd00207">
    <property type="entry name" value="fer2"/>
    <property type="match status" value="1"/>
</dbReference>
<dbReference type="HOGENOM" id="CLU_000422_11_4_6"/>
<dbReference type="Proteomes" id="UP000032420">
    <property type="component" value="Chromosome I"/>
</dbReference>
<evidence type="ECO:0000256" key="13">
    <source>
        <dbReference type="RuleBase" id="RU003525"/>
    </source>
</evidence>
<comment type="function">
    <text evidence="13">NDH-1 shuttles electrons from NADH, via FMN and iron-sulfur (Fe-S) centers, to quinones in the respiratory chain. Couples the redox reaction to proton translocation (for every two electrons transferred, four hydrogen ions are translocated across the cytoplasmic membrane), and thus conserves the redox energy in a proton gradient.</text>
</comment>
<dbReference type="InterPro" id="IPR010228">
    <property type="entry name" value="NADH_UbQ_OxRdtase_Gsu"/>
</dbReference>
<dbReference type="PANTHER" id="PTHR43105">
    <property type="entry name" value="RESPIRATORY NITRATE REDUCTASE"/>
    <property type="match status" value="1"/>
</dbReference>
<keyword evidence="18" id="KW-1185">Reference proteome</keyword>
<evidence type="ECO:0000259" key="14">
    <source>
        <dbReference type="PROSITE" id="PS51085"/>
    </source>
</evidence>
<feature type="domain" description="2Fe-2S ferredoxin-type" evidence="14">
    <location>
        <begin position="1"/>
        <end position="83"/>
    </location>
</feature>
<feature type="domain" description="4Fe-4S Mo/W bis-MGD-type" evidence="15">
    <location>
        <begin position="221"/>
        <end position="277"/>
    </location>
</feature>
<dbReference type="CDD" id="cd02788">
    <property type="entry name" value="MopB_CT_NDH-1_NuoG2-N7"/>
    <property type="match status" value="1"/>
</dbReference>
<dbReference type="Gene3D" id="3.10.20.740">
    <property type="match status" value="1"/>
</dbReference>
<evidence type="ECO:0000256" key="3">
    <source>
        <dbReference type="ARBA" id="ARBA00022485"/>
    </source>
</evidence>
<evidence type="ECO:0000256" key="9">
    <source>
        <dbReference type="ARBA" id="ARBA00023014"/>
    </source>
</evidence>
<name>A0A078KED3_9GAMM</name>
<keyword evidence="17" id="KW-0560">Oxidoreductase</keyword>
<dbReference type="GO" id="GO:0003954">
    <property type="term" value="F:NADH dehydrogenase activity"/>
    <property type="evidence" value="ECO:0007669"/>
    <property type="project" value="TreeGrafter"/>
</dbReference>
<keyword evidence="7 13" id="KW-1278">Translocase</keyword>
<dbReference type="InterPro" id="IPR036010">
    <property type="entry name" value="2Fe-2S_ferredoxin-like_sf"/>
</dbReference>
<dbReference type="Gene3D" id="3.40.50.740">
    <property type="match status" value="1"/>
</dbReference>
<keyword evidence="4 13" id="KW-0001">2Fe-2S</keyword>
<dbReference type="Pfam" id="PF04879">
    <property type="entry name" value="Molybdop_Fe4S4"/>
    <property type="match status" value="1"/>
</dbReference>
<dbReference type="KEGG" id="eme:CEM_265"/>
<dbReference type="Gene3D" id="2.20.25.90">
    <property type="entry name" value="ADC-like domains"/>
    <property type="match status" value="1"/>
</dbReference>
<evidence type="ECO:0000256" key="11">
    <source>
        <dbReference type="ARBA" id="ARBA00026021"/>
    </source>
</evidence>
<evidence type="ECO:0000256" key="5">
    <source>
        <dbReference type="ARBA" id="ARBA00022719"/>
    </source>
</evidence>
<keyword evidence="5 13" id="KW-0874">Quinone</keyword>
<evidence type="ECO:0000256" key="7">
    <source>
        <dbReference type="ARBA" id="ARBA00022967"/>
    </source>
</evidence>
<dbReference type="STRING" id="1495769.CEM_265"/>
<dbReference type="GO" id="GO:0042773">
    <property type="term" value="P:ATP synthesis coupled electron transport"/>
    <property type="evidence" value="ECO:0007669"/>
    <property type="project" value="InterPro"/>
</dbReference>
<dbReference type="SMART" id="SM00926">
    <property type="entry name" value="Molybdop_Fe4S4"/>
    <property type="match status" value="1"/>
</dbReference>
<evidence type="ECO:0000256" key="12">
    <source>
        <dbReference type="ARBA" id="ARBA00047712"/>
    </source>
</evidence>
<reference evidence="18" key="1">
    <citation type="submission" date="2014-07" db="EMBL/GenBank/DDBJ databases">
        <authorList>
            <person name="Santos-Garcia D."/>
        </authorList>
    </citation>
    <scope>NUCLEOTIDE SEQUENCE [LARGE SCALE GENOMIC DNA]</scope>
</reference>
<evidence type="ECO:0000256" key="10">
    <source>
        <dbReference type="ARBA" id="ARBA00023027"/>
    </source>
</evidence>
<dbReference type="PROSITE" id="PS00642">
    <property type="entry name" value="COMPLEX1_75K_2"/>
    <property type="match status" value="1"/>
</dbReference>
<dbReference type="PROSITE" id="PS51085">
    <property type="entry name" value="2FE2S_FER_2"/>
    <property type="match status" value="1"/>
</dbReference>
<dbReference type="InterPro" id="IPR000283">
    <property type="entry name" value="NADH_UbQ_OxRdtase_75kDa_su_CS"/>
</dbReference>
<dbReference type="SUPFAM" id="SSF54862">
    <property type="entry name" value="4Fe-4S ferredoxins"/>
    <property type="match status" value="1"/>
</dbReference>